<dbReference type="InterPro" id="IPR018211">
    <property type="entry name" value="ADH_Fe_CS"/>
</dbReference>
<proteinExistence type="predicted"/>
<dbReference type="RefSeq" id="WP_012448270.1">
    <property type="nucleotide sequence ID" value="NC_010718.1"/>
</dbReference>
<dbReference type="Gene3D" id="3.40.50.1970">
    <property type="match status" value="1"/>
</dbReference>
<dbReference type="InterPro" id="IPR039697">
    <property type="entry name" value="Alcohol_dehydrogenase_Fe"/>
</dbReference>
<dbReference type="Gene3D" id="1.20.1090.10">
    <property type="entry name" value="Dehydroquinate synthase-like - alpha domain"/>
    <property type="match status" value="1"/>
</dbReference>
<dbReference type="PANTHER" id="PTHR11496:SF83">
    <property type="entry name" value="HYDROXYACID-OXOACID TRANSHYDROGENASE, MITOCHONDRIAL"/>
    <property type="match status" value="1"/>
</dbReference>
<dbReference type="EMBL" id="CP001034">
    <property type="protein sequence ID" value="ACB85405.1"/>
    <property type="molecule type" value="Genomic_DNA"/>
</dbReference>
<dbReference type="HOGENOM" id="CLU_007207_0_0_9"/>
<name>B2A5Y8_NATTJ</name>
<dbReference type="InParanoid" id="B2A5Y8"/>
<dbReference type="GO" id="GO:0004022">
    <property type="term" value="F:alcohol dehydrogenase (NAD+) activity"/>
    <property type="evidence" value="ECO:0007669"/>
    <property type="project" value="UniProtKB-ARBA"/>
</dbReference>
<sequence>MIFNLLPRPPVIFGNGASYRTGMKVKELGCDKVLLVFDQGIKNAGIADKIHDNLSKAGIQVITFDGVVSDPSDDVVEEGAKLARENKVQGVIGLGGGSSLDAAKAINILLTNSSPVSQYYGINPPMNKVKPLVLIPTTAGTGSEMTTVSMVSDTEKNLKMNILSPNCLPTTAIVDPELTLRLPSQVTAETGIDTLSHAVESYLSNQSNYMTDLLNEQSIKLTFDNLPQAVKDENDLTARENMSFSSMIAGIAFSNSMVHLGHAIAHALGTAAKLSHGLGCALALPLTIEYLSQEVPERVKKIGDIMGLELDEGLSSEDLGQNVGDNIRYFIRDLGLPGTIVEAGLDEETLKQVAKLTAIDNSQIFAPKSASSQEVMELFGKP</sequence>
<evidence type="ECO:0000256" key="1">
    <source>
        <dbReference type="ARBA" id="ARBA00023002"/>
    </source>
</evidence>
<keyword evidence="5" id="KW-1185">Reference proteome</keyword>
<dbReference type="AlphaFoldDB" id="B2A5Y8"/>
<feature type="domain" description="Fe-containing alcohol dehydrogenase-like C-terminal" evidence="3">
    <location>
        <begin position="187"/>
        <end position="379"/>
    </location>
</feature>
<evidence type="ECO:0000259" key="2">
    <source>
        <dbReference type="Pfam" id="PF00465"/>
    </source>
</evidence>
<dbReference type="STRING" id="457570.Nther_1833"/>
<dbReference type="PROSITE" id="PS00913">
    <property type="entry name" value="ADH_IRON_1"/>
    <property type="match status" value="1"/>
</dbReference>
<dbReference type="Pfam" id="PF00465">
    <property type="entry name" value="Fe-ADH"/>
    <property type="match status" value="1"/>
</dbReference>
<evidence type="ECO:0000313" key="4">
    <source>
        <dbReference type="EMBL" id="ACB85405.1"/>
    </source>
</evidence>
<evidence type="ECO:0000259" key="3">
    <source>
        <dbReference type="Pfam" id="PF25137"/>
    </source>
</evidence>
<reference evidence="4 5" key="1">
    <citation type="submission" date="2008-04" db="EMBL/GenBank/DDBJ databases">
        <title>Complete sequence of chromosome of Natranaerobius thermophilus JW/NM-WN-LF.</title>
        <authorList>
            <consortium name="US DOE Joint Genome Institute"/>
            <person name="Copeland A."/>
            <person name="Lucas S."/>
            <person name="Lapidus A."/>
            <person name="Glavina del Rio T."/>
            <person name="Dalin E."/>
            <person name="Tice H."/>
            <person name="Bruce D."/>
            <person name="Goodwin L."/>
            <person name="Pitluck S."/>
            <person name="Chertkov O."/>
            <person name="Brettin T."/>
            <person name="Detter J.C."/>
            <person name="Han C."/>
            <person name="Kuske C.R."/>
            <person name="Schmutz J."/>
            <person name="Larimer F."/>
            <person name="Land M."/>
            <person name="Hauser L."/>
            <person name="Kyrpides N."/>
            <person name="Lykidis A."/>
            <person name="Mesbah N.M."/>
            <person name="Wiegel J."/>
        </authorList>
    </citation>
    <scope>NUCLEOTIDE SEQUENCE [LARGE SCALE GENOMIC DNA]</scope>
    <source>
        <strain evidence="5">ATCC BAA-1301 / DSM 18059 / JW/NM-WN-LF</strain>
    </source>
</reference>
<gene>
    <name evidence="4" type="ordered locus">Nther_1833</name>
</gene>
<dbReference type="FunFam" id="3.40.50.1970:FF:000003">
    <property type="entry name" value="Alcohol dehydrogenase, iron-containing"/>
    <property type="match status" value="1"/>
</dbReference>
<dbReference type="Proteomes" id="UP000001683">
    <property type="component" value="Chromosome"/>
</dbReference>
<accession>B2A5Y8</accession>
<dbReference type="InterPro" id="IPR056798">
    <property type="entry name" value="ADH_Fe_C"/>
</dbReference>
<dbReference type="GO" id="GO:0046872">
    <property type="term" value="F:metal ion binding"/>
    <property type="evidence" value="ECO:0007669"/>
    <property type="project" value="InterPro"/>
</dbReference>
<dbReference type="CDD" id="cd14863">
    <property type="entry name" value="Fe-ADH-like"/>
    <property type="match status" value="1"/>
</dbReference>
<dbReference type="SUPFAM" id="SSF56796">
    <property type="entry name" value="Dehydroquinate synthase-like"/>
    <property type="match status" value="1"/>
</dbReference>
<protein>
    <submittedName>
        <fullName evidence="4">Iron-containing alcohol dehydrogenase</fullName>
    </submittedName>
</protein>
<dbReference type="PANTHER" id="PTHR11496">
    <property type="entry name" value="ALCOHOL DEHYDROGENASE"/>
    <property type="match status" value="1"/>
</dbReference>
<reference evidence="4 5" key="2">
    <citation type="journal article" date="2011" name="J. Bacteriol.">
        <title>Complete genome sequence of the anaerobic, halophilic alkalithermophile Natranaerobius thermophilus JW/NM-WN-LF.</title>
        <authorList>
            <person name="Zhao B."/>
            <person name="Mesbah N.M."/>
            <person name="Dalin E."/>
            <person name="Goodwin L."/>
            <person name="Nolan M."/>
            <person name="Pitluck S."/>
            <person name="Chertkov O."/>
            <person name="Brettin T.S."/>
            <person name="Han J."/>
            <person name="Larimer F.W."/>
            <person name="Land M.L."/>
            <person name="Hauser L."/>
            <person name="Kyrpides N."/>
            <person name="Wiegel J."/>
        </authorList>
    </citation>
    <scope>NUCLEOTIDE SEQUENCE [LARGE SCALE GENOMIC DNA]</scope>
    <source>
        <strain evidence="5">ATCC BAA-1301 / DSM 18059 / JW/NM-WN-LF</strain>
    </source>
</reference>
<dbReference type="InterPro" id="IPR001670">
    <property type="entry name" value="ADH_Fe/GldA"/>
</dbReference>
<dbReference type="KEGG" id="nth:Nther_1833"/>
<organism evidence="4 5">
    <name type="scientific">Natranaerobius thermophilus (strain ATCC BAA-1301 / DSM 18059 / JW/NM-WN-LF)</name>
    <dbReference type="NCBI Taxonomy" id="457570"/>
    <lineage>
        <taxon>Bacteria</taxon>
        <taxon>Bacillati</taxon>
        <taxon>Bacillota</taxon>
        <taxon>Clostridia</taxon>
        <taxon>Natranaerobiales</taxon>
        <taxon>Natranaerobiaceae</taxon>
        <taxon>Natranaerobius</taxon>
    </lineage>
</organism>
<dbReference type="Pfam" id="PF25137">
    <property type="entry name" value="ADH_Fe_C"/>
    <property type="match status" value="1"/>
</dbReference>
<evidence type="ECO:0000313" key="5">
    <source>
        <dbReference type="Proteomes" id="UP000001683"/>
    </source>
</evidence>
<dbReference type="eggNOG" id="COG1454">
    <property type="taxonomic scope" value="Bacteria"/>
</dbReference>
<dbReference type="OrthoDB" id="5445534at2"/>
<feature type="domain" description="Alcohol dehydrogenase iron-type/glycerol dehydrogenase GldA" evidence="2">
    <location>
        <begin position="11"/>
        <end position="176"/>
    </location>
</feature>
<keyword evidence="1" id="KW-0560">Oxidoreductase</keyword>